<dbReference type="EMBL" id="LJSN01000007">
    <property type="protein sequence ID" value="PNE35783.1"/>
    <property type="molecule type" value="Genomic_DNA"/>
</dbReference>
<evidence type="ECO:0000256" key="4">
    <source>
        <dbReference type="SAM" id="MobiDB-lite"/>
    </source>
</evidence>
<feature type="region of interest" description="Disordered" evidence="4">
    <location>
        <begin position="564"/>
        <end position="603"/>
    </location>
</feature>
<organism evidence="6 7">
    <name type="scientific">Streptomyces noursei</name>
    <name type="common">Streptomyces albulus</name>
    <dbReference type="NCBI Taxonomy" id="1971"/>
    <lineage>
        <taxon>Bacteria</taxon>
        <taxon>Bacillati</taxon>
        <taxon>Actinomycetota</taxon>
        <taxon>Actinomycetes</taxon>
        <taxon>Kitasatosporales</taxon>
        <taxon>Streptomycetaceae</taxon>
        <taxon>Streptomyces</taxon>
    </lineage>
</organism>
<evidence type="ECO:0000256" key="3">
    <source>
        <dbReference type="PROSITE-ProRule" id="PRU00289"/>
    </source>
</evidence>
<comment type="caution">
    <text evidence="6">The sequence shown here is derived from an EMBL/GenBank/DDBJ whole genome shotgun (WGS) entry which is preliminary data.</text>
</comment>
<evidence type="ECO:0000259" key="5">
    <source>
        <dbReference type="PROSITE" id="PS50901"/>
    </source>
</evidence>
<feature type="region of interest" description="Disordered" evidence="4">
    <location>
        <begin position="1"/>
        <end position="25"/>
    </location>
</feature>
<evidence type="ECO:0000256" key="1">
    <source>
        <dbReference type="ARBA" id="ARBA00022741"/>
    </source>
</evidence>
<evidence type="ECO:0000256" key="2">
    <source>
        <dbReference type="ARBA" id="ARBA00022840"/>
    </source>
</evidence>
<dbReference type="GO" id="GO:0005524">
    <property type="term" value="F:ATP binding"/>
    <property type="evidence" value="ECO:0007669"/>
    <property type="project" value="UniProtKB-UniRule"/>
</dbReference>
<keyword evidence="7" id="KW-1185">Reference proteome</keyword>
<dbReference type="Proteomes" id="UP000236047">
    <property type="component" value="Unassembled WGS sequence"/>
</dbReference>
<accession>A0A2N8P434</accession>
<feature type="domain" description="FtsK" evidence="5">
    <location>
        <begin position="253"/>
        <end position="457"/>
    </location>
</feature>
<proteinExistence type="predicted"/>
<dbReference type="SUPFAM" id="SSF52540">
    <property type="entry name" value="P-loop containing nucleoside triphosphate hydrolases"/>
    <property type="match status" value="1"/>
</dbReference>
<dbReference type="RefSeq" id="WP_102927055.1">
    <property type="nucleotide sequence ID" value="NZ_LJSN01000007.1"/>
</dbReference>
<dbReference type="GO" id="GO:0003677">
    <property type="term" value="F:DNA binding"/>
    <property type="evidence" value="ECO:0007669"/>
    <property type="project" value="InterPro"/>
</dbReference>
<reference evidence="7" key="1">
    <citation type="submission" date="2015-09" db="EMBL/GenBank/DDBJ databases">
        <authorList>
            <person name="Graham D.E."/>
            <person name="Mahan K.M."/>
            <person name="Klingeman D.M."/>
            <person name="Fida T."/>
            <person name="Giannone R.J."/>
            <person name="Hettich R.L."/>
            <person name="Parry R.J."/>
            <person name="Spain J.C."/>
        </authorList>
    </citation>
    <scope>NUCLEOTIDE SEQUENCE [LARGE SCALE GENOMIC DNA]</scope>
    <source>
        <strain evidence="7">JCM 4701</strain>
    </source>
</reference>
<dbReference type="PROSITE" id="PS50901">
    <property type="entry name" value="FTSK"/>
    <property type="match status" value="1"/>
</dbReference>
<dbReference type="Gene3D" id="3.40.50.300">
    <property type="entry name" value="P-loop containing nucleotide triphosphate hydrolases"/>
    <property type="match status" value="1"/>
</dbReference>
<dbReference type="InterPro" id="IPR027417">
    <property type="entry name" value="P-loop_NTPase"/>
</dbReference>
<name>A0A2N8P434_STRNR</name>
<sequence>MGENTSKDNEQQHEQQHEQQLKGNSGKGGVLGYLAHRAKPYLPPWLSTIGVGVASVPANWAWEGDTGAAVLLTLSSAGLTTATWLIGKTVDTSRRTHATATVAAGTGWLTAAALAGPLTGPVPTLFGVGGAALAASWNIRQIMRRHPELAPSGESSDGRLKEAIGLAKAKLTAPRIEPNRVTVGYELPAGGTNEEAARSTKALASALDVPATAVRHTPDPESARRGTFTVVPVDMLKEVIWWPGPSAPGGSIADPIVIGVYDNGDLLMLTVPEALHLLIMGMTGSGKTEGAIDILAEILTRRDVIAWLSDPKRGQDLGAAFAGCDWVVEDGAGAETMIEALKAVVPARQRWLGAHSYREWTPQAAEPQTDPAHSCQPGAVCGCPGMPYLVAWFEEAANTLRAVDEDAFTGIAQEARSAGAWLVVSMQRASGYQISTDTRASLPAALCFGVDERDAGFALPSEVLDAGANPGAWGNKRPGYCYLVAKGVADELWSTPGRTYRNDPVALEWAVREFAGIRMQVDPVTAQAAAAVVGTAYTDRPRPTLAAPATVAKAAAIEEEADDMPEGIDPEDAHIDPQAELPDPEPGDDASFVPPAAGHKPAPEEARRLLETALREFEAAGRMVVGPKDFMDWCDRNNYSRPWISARLGEAARAGRLEPTGKTGRYRIVPALTPA</sequence>
<dbReference type="NCBIfam" id="NF041214">
    <property type="entry name" value="plasmid_TraB"/>
    <property type="match status" value="1"/>
</dbReference>
<dbReference type="PANTHER" id="PTHR22683:SF41">
    <property type="entry name" value="DNA TRANSLOCASE FTSK"/>
    <property type="match status" value="1"/>
</dbReference>
<feature type="compositionally biased region" description="Basic and acidic residues" evidence="4">
    <location>
        <begin position="1"/>
        <end position="20"/>
    </location>
</feature>
<evidence type="ECO:0000313" key="6">
    <source>
        <dbReference type="EMBL" id="PNE35783.1"/>
    </source>
</evidence>
<dbReference type="PANTHER" id="PTHR22683">
    <property type="entry name" value="SPORULATION PROTEIN RELATED"/>
    <property type="match status" value="1"/>
</dbReference>
<feature type="binding site" evidence="3">
    <location>
        <begin position="281"/>
        <end position="288"/>
    </location>
    <ligand>
        <name>ATP</name>
        <dbReference type="ChEBI" id="CHEBI:30616"/>
    </ligand>
</feature>
<keyword evidence="2 3" id="KW-0067">ATP-binding</keyword>
<dbReference type="InterPro" id="IPR002543">
    <property type="entry name" value="FtsK_dom"/>
</dbReference>
<protein>
    <submittedName>
        <fullName evidence="6">Sporulation protein SsgA</fullName>
    </submittedName>
</protein>
<dbReference type="InterPro" id="IPR050206">
    <property type="entry name" value="FtsK/SpoIIIE/SftA"/>
</dbReference>
<dbReference type="AlphaFoldDB" id="A0A2N8P434"/>
<keyword evidence="1 3" id="KW-0547">Nucleotide-binding</keyword>
<evidence type="ECO:0000313" key="7">
    <source>
        <dbReference type="Proteomes" id="UP000236047"/>
    </source>
</evidence>
<gene>
    <name evidence="6" type="ORF">AOB60_43130</name>
</gene>